<dbReference type="GeneID" id="72007387"/>
<dbReference type="SUPFAM" id="SSF50978">
    <property type="entry name" value="WD40 repeat-like"/>
    <property type="match status" value="1"/>
</dbReference>
<dbReference type="Proteomes" id="UP000814176">
    <property type="component" value="Unassembled WGS sequence"/>
</dbReference>
<gene>
    <name evidence="2" type="ORF">C8Q71DRAFT_847145</name>
</gene>
<dbReference type="Gene3D" id="2.130.10.10">
    <property type="entry name" value="YVTN repeat-like/Quinoprotein amine dehydrogenase"/>
    <property type="match status" value="1"/>
</dbReference>
<evidence type="ECO:0000256" key="1">
    <source>
        <dbReference type="SAM" id="MobiDB-lite"/>
    </source>
</evidence>
<reference evidence="2 3" key="1">
    <citation type="journal article" date="2021" name="Environ. Microbiol.">
        <title>Gene family expansions and transcriptome signatures uncover fungal adaptations to wood decay.</title>
        <authorList>
            <person name="Hage H."/>
            <person name="Miyauchi S."/>
            <person name="Viragh M."/>
            <person name="Drula E."/>
            <person name="Min B."/>
            <person name="Chaduli D."/>
            <person name="Navarro D."/>
            <person name="Favel A."/>
            <person name="Norest M."/>
            <person name="Lesage-Meessen L."/>
            <person name="Balint B."/>
            <person name="Merenyi Z."/>
            <person name="de Eugenio L."/>
            <person name="Morin E."/>
            <person name="Martinez A.T."/>
            <person name="Baldrian P."/>
            <person name="Stursova M."/>
            <person name="Martinez M.J."/>
            <person name="Novotny C."/>
            <person name="Magnuson J.K."/>
            <person name="Spatafora J.W."/>
            <person name="Maurice S."/>
            <person name="Pangilinan J."/>
            <person name="Andreopoulos W."/>
            <person name="LaButti K."/>
            <person name="Hundley H."/>
            <person name="Na H."/>
            <person name="Kuo A."/>
            <person name="Barry K."/>
            <person name="Lipzen A."/>
            <person name="Henrissat B."/>
            <person name="Riley R."/>
            <person name="Ahrendt S."/>
            <person name="Nagy L.G."/>
            <person name="Grigoriev I.V."/>
            <person name="Martin F."/>
            <person name="Rosso M.N."/>
        </authorList>
    </citation>
    <scope>NUCLEOTIDE SEQUENCE [LARGE SCALE GENOMIC DNA]</scope>
    <source>
        <strain evidence="2 3">CIRM-BRFM 1785</strain>
    </source>
</reference>
<name>A0ABQ8KKV9_9APHY</name>
<dbReference type="InterPro" id="IPR016346">
    <property type="entry name" value="G-protein_beta_1-5"/>
</dbReference>
<dbReference type="PANTHER" id="PTHR19850">
    <property type="entry name" value="GUANINE NUCLEOTIDE-BINDING PROTEIN BETA G PROTEIN BETA"/>
    <property type="match status" value="1"/>
</dbReference>
<dbReference type="RefSeq" id="XP_047780260.1">
    <property type="nucleotide sequence ID" value="XM_047926655.1"/>
</dbReference>
<dbReference type="InterPro" id="IPR001680">
    <property type="entry name" value="WD40_rpt"/>
</dbReference>
<keyword evidence="3" id="KW-1185">Reference proteome</keyword>
<dbReference type="EMBL" id="JADCUA010000007">
    <property type="protein sequence ID" value="KAH9838345.1"/>
    <property type="molecule type" value="Genomic_DNA"/>
</dbReference>
<proteinExistence type="predicted"/>
<feature type="compositionally biased region" description="Acidic residues" evidence="1">
    <location>
        <begin position="557"/>
        <end position="576"/>
    </location>
</feature>
<comment type="caution">
    <text evidence="2">The sequence shown here is derived from an EMBL/GenBank/DDBJ whole genome shotgun (WGS) entry which is preliminary data.</text>
</comment>
<sequence length="630" mass="69759">MPQWIDQLDDLSNRLDTLDGGMDDTSDDRDDGAALKQTLQQVCAVVREASTQNADDLNKIIAKAESILNKGVNLAYGGDGLFDFLPSFAHGSDSDLVEDRMGVRGFGQGLLDEFVSLFGKHFTRNGAGGIPAELRGPAPWSPHMQPHAKSTRLSRFRSGVVTSVTDAMPLAQAIYQARCEITDDSIASPSRMLMSSGQTCLAVMGAGGWKNRDPILTCYFPGRDDHMQESRSISPGLSEVAYTMAMDEERKLVFVADSYRVKSYSWALGPDASRHDKLPPVHTLDCDNCAGCISVLPDGRLVRAGKGKAYVWNLDTLEEHGPNQKRIGKRRFNYEDSSRDHDTGTEIEDSNGSTAHTSIAFADSKFYPAVWHRHAPSGHMICGTSGHRDNTYVCTSIDLEHGGQFVARYLGHGGDVLDISTSDGDPNAFMTGGSDGYARLFDVRQPLPVVTFNHGDESGYCSSVVLIYPDGVPTLFTGGMNSEQIKMWDIRARKAVYELATGNNAVASMAWDPKRSTLYAATECERMDRMGFTHDYRHARIPRWADIERHDDPAVGPDEDVIGEDGGQMDDDEEDEWDRCWPKKAYHNERYFGYAFDAGEHRLYRHAFKEDPDPTQLPAYGQATVQGDYW</sequence>
<organism evidence="2 3">
    <name type="scientific">Rhodofomes roseus</name>
    <dbReference type="NCBI Taxonomy" id="34475"/>
    <lineage>
        <taxon>Eukaryota</taxon>
        <taxon>Fungi</taxon>
        <taxon>Dikarya</taxon>
        <taxon>Basidiomycota</taxon>
        <taxon>Agaricomycotina</taxon>
        <taxon>Agaricomycetes</taxon>
        <taxon>Polyporales</taxon>
        <taxon>Rhodofomes</taxon>
    </lineage>
</organism>
<evidence type="ECO:0000313" key="2">
    <source>
        <dbReference type="EMBL" id="KAH9838345.1"/>
    </source>
</evidence>
<evidence type="ECO:0000313" key="3">
    <source>
        <dbReference type="Proteomes" id="UP000814176"/>
    </source>
</evidence>
<accession>A0ABQ8KKV9</accession>
<dbReference type="InterPro" id="IPR036322">
    <property type="entry name" value="WD40_repeat_dom_sf"/>
</dbReference>
<dbReference type="SMART" id="SM00320">
    <property type="entry name" value="WD40"/>
    <property type="match status" value="3"/>
</dbReference>
<feature type="region of interest" description="Disordered" evidence="1">
    <location>
        <begin position="549"/>
        <end position="576"/>
    </location>
</feature>
<protein>
    <submittedName>
        <fullName evidence="2">WD40-repeat-containing domain protein</fullName>
    </submittedName>
</protein>
<dbReference type="InterPro" id="IPR015943">
    <property type="entry name" value="WD40/YVTN_repeat-like_dom_sf"/>
</dbReference>